<dbReference type="PROSITE" id="PS51898">
    <property type="entry name" value="TYR_RECOMBINASE"/>
    <property type="match status" value="1"/>
</dbReference>
<reference evidence="4" key="1">
    <citation type="journal article" date="2019" name="Int. J. Syst. Evol. Microbiol.">
        <title>The Global Catalogue of Microorganisms (GCM) 10K type strain sequencing project: providing services to taxonomists for standard genome sequencing and annotation.</title>
        <authorList>
            <consortium name="The Broad Institute Genomics Platform"/>
            <consortium name="The Broad Institute Genome Sequencing Center for Infectious Disease"/>
            <person name="Wu L."/>
            <person name="Ma J."/>
        </authorList>
    </citation>
    <scope>NUCLEOTIDE SEQUENCE [LARGE SCALE GENOMIC DNA]</scope>
    <source>
        <strain evidence="4">JCM 4805</strain>
    </source>
</reference>
<evidence type="ECO:0000256" key="1">
    <source>
        <dbReference type="ARBA" id="ARBA00023172"/>
    </source>
</evidence>
<dbReference type="EMBL" id="BAAABY010000009">
    <property type="protein sequence ID" value="GAA0448802.1"/>
    <property type="molecule type" value="Genomic_DNA"/>
</dbReference>
<dbReference type="InterPro" id="IPR002104">
    <property type="entry name" value="Integrase_catalytic"/>
</dbReference>
<dbReference type="SUPFAM" id="SSF56349">
    <property type="entry name" value="DNA breaking-rejoining enzymes"/>
    <property type="match status" value="1"/>
</dbReference>
<gene>
    <name evidence="3" type="ORF">GCM10010361_11020</name>
</gene>
<feature type="domain" description="Tyr recombinase" evidence="2">
    <location>
        <begin position="1"/>
        <end position="185"/>
    </location>
</feature>
<sequence length="233" mass="26957">MRRQLRWDIKGRPYFSLSKGRKTRDVPLPPNLAVRAREHFRRFPSIPCTLPWRNPEPPATALEERQRKPITVNLVLTTSHGNRIYYRTRNDRSWKPALAAAGIIEPVGETVRRDGGRVRRVPLYAAPREEMFHVLRHTYPSVQLEAGESIVSLSRWLGHSTPKATLDHYAHFMPGAGRRGLAVTDAWMEDRRQPKVPDESLLQGWPIRAAWRGSWMGRRSARWGRREPRPVLG</sequence>
<proteinExistence type="predicted"/>
<organism evidence="3 4">
    <name type="scientific">Streptomyces olivaceiscleroticus</name>
    <dbReference type="NCBI Taxonomy" id="68245"/>
    <lineage>
        <taxon>Bacteria</taxon>
        <taxon>Bacillati</taxon>
        <taxon>Actinomycetota</taxon>
        <taxon>Actinomycetes</taxon>
        <taxon>Kitasatosporales</taxon>
        <taxon>Streptomycetaceae</taxon>
        <taxon>Streptomyces</taxon>
    </lineage>
</organism>
<dbReference type="Gene3D" id="1.10.443.10">
    <property type="entry name" value="Intergrase catalytic core"/>
    <property type="match status" value="1"/>
</dbReference>
<name>A0ABP3JC95_9ACTN</name>
<keyword evidence="4" id="KW-1185">Reference proteome</keyword>
<keyword evidence="1" id="KW-0233">DNA recombination</keyword>
<dbReference type="InterPro" id="IPR011010">
    <property type="entry name" value="DNA_brk_join_enz"/>
</dbReference>
<comment type="caution">
    <text evidence="3">The sequence shown here is derived from an EMBL/GenBank/DDBJ whole genome shotgun (WGS) entry which is preliminary data.</text>
</comment>
<accession>A0ABP3JC95</accession>
<evidence type="ECO:0000313" key="4">
    <source>
        <dbReference type="Proteomes" id="UP001500909"/>
    </source>
</evidence>
<dbReference type="Proteomes" id="UP001500909">
    <property type="component" value="Unassembled WGS sequence"/>
</dbReference>
<evidence type="ECO:0000313" key="3">
    <source>
        <dbReference type="EMBL" id="GAA0448802.1"/>
    </source>
</evidence>
<dbReference type="InterPro" id="IPR013762">
    <property type="entry name" value="Integrase-like_cat_sf"/>
</dbReference>
<evidence type="ECO:0000259" key="2">
    <source>
        <dbReference type="PROSITE" id="PS51898"/>
    </source>
</evidence>
<protein>
    <recommendedName>
        <fullName evidence="2">Tyr recombinase domain-containing protein</fullName>
    </recommendedName>
</protein>